<dbReference type="AlphaFoldDB" id="A0A2G1W9C3"/>
<evidence type="ECO:0008006" key="3">
    <source>
        <dbReference type="Google" id="ProtNLM"/>
    </source>
</evidence>
<gene>
    <name evidence="1" type="ORF">CEE69_11480</name>
</gene>
<dbReference type="OrthoDB" id="292005at2"/>
<evidence type="ECO:0000313" key="1">
    <source>
        <dbReference type="EMBL" id="PHQ35239.1"/>
    </source>
</evidence>
<protein>
    <recommendedName>
        <fullName evidence="3">Response regulatory domain-containing protein</fullName>
    </recommendedName>
</protein>
<comment type="caution">
    <text evidence="1">The sequence shown here is derived from an EMBL/GenBank/DDBJ whole genome shotgun (WGS) entry which is preliminary data.</text>
</comment>
<proteinExistence type="predicted"/>
<sequence>MVTESGDGLTCLEHLRTNKFAVLVTEINLHWGQGDGVIEVMTDDKAIETIPTVLLDFLQVSFSDDGAVHLSNPLSSEELVRVVDQRVARVQG</sequence>
<reference evidence="1 2" key="1">
    <citation type="submission" date="2017-06" db="EMBL/GenBank/DDBJ databases">
        <title>Description of Rhodopirellula bahusiensis sp. nov.</title>
        <authorList>
            <person name="Kizina J."/>
            <person name="Harder J."/>
        </authorList>
    </citation>
    <scope>NUCLEOTIDE SEQUENCE [LARGE SCALE GENOMIC DNA]</scope>
    <source>
        <strain evidence="1 2">SWK21</strain>
    </source>
</reference>
<dbReference type="EMBL" id="NIZW01000008">
    <property type="protein sequence ID" value="PHQ35239.1"/>
    <property type="molecule type" value="Genomic_DNA"/>
</dbReference>
<keyword evidence="2" id="KW-1185">Reference proteome</keyword>
<dbReference type="Proteomes" id="UP000225740">
    <property type="component" value="Unassembled WGS sequence"/>
</dbReference>
<dbReference type="InterPro" id="IPR011006">
    <property type="entry name" value="CheY-like_superfamily"/>
</dbReference>
<accession>A0A2G1W9C3</accession>
<dbReference type="SUPFAM" id="SSF52172">
    <property type="entry name" value="CheY-like"/>
    <property type="match status" value="1"/>
</dbReference>
<name>A0A2G1W9C3_9BACT</name>
<organism evidence="1 2">
    <name type="scientific">Rhodopirellula bahusiensis</name>
    <dbReference type="NCBI Taxonomy" id="2014065"/>
    <lineage>
        <taxon>Bacteria</taxon>
        <taxon>Pseudomonadati</taxon>
        <taxon>Planctomycetota</taxon>
        <taxon>Planctomycetia</taxon>
        <taxon>Pirellulales</taxon>
        <taxon>Pirellulaceae</taxon>
        <taxon>Rhodopirellula</taxon>
    </lineage>
</organism>
<evidence type="ECO:0000313" key="2">
    <source>
        <dbReference type="Proteomes" id="UP000225740"/>
    </source>
</evidence>